<evidence type="ECO:0000313" key="4">
    <source>
        <dbReference type="Proteomes" id="UP000261360"/>
    </source>
</evidence>
<organism evidence="3 4">
    <name type="scientific">Seriola lalandi dorsalis</name>
    <dbReference type="NCBI Taxonomy" id="1841481"/>
    <lineage>
        <taxon>Eukaryota</taxon>
        <taxon>Metazoa</taxon>
        <taxon>Chordata</taxon>
        <taxon>Craniata</taxon>
        <taxon>Vertebrata</taxon>
        <taxon>Euteleostomi</taxon>
        <taxon>Actinopterygii</taxon>
        <taxon>Neopterygii</taxon>
        <taxon>Teleostei</taxon>
        <taxon>Neoteleostei</taxon>
        <taxon>Acanthomorphata</taxon>
        <taxon>Carangaria</taxon>
        <taxon>Carangiformes</taxon>
        <taxon>Carangidae</taxon>
        <taxon>Seriola</taxon>
    </lineage>
</organism>
<feature type="region of interest" description="Disordered" evidence="1">
    <location>
        <begin position="1"/>
        <end position="41"/>
    </location>
</feature>
<dbReference type="Proteomes" id="UP000261360">
    <property type="component" value="Unplaced"/>
</dbReference>
<dbReference type="AlphaFoldDB" id="A0A3B4WX23"/>
<reference evidence="3" key="1">
    <citation type="submission" date="2025-08" db="UniProtKB">
        <authorList>
            <consortium name="Ensembl"/>
        </authorList>
    </citation>
    <scope>IDENTIFICATION</scope>
</reference>
<keyword evidence="4" id="KW-1185">Reference proteome</keyword>
<keyword evidence="2" id="KW-1133">Transmembrane helix</keyword>
<reference evidence="3" key="2">
    <citation type="submission" date="2025-09" db="UniProtKB">
        <authorList>
            <consortium name="Ensembl"/>
        </authorList>
    </citation>
    <scope>IDENTIFICATION</scope>
</reference>
<evidence type="ECO:0000313" key="3">
    <source>
        <dbReference type="Ensembl" id="ENSSLDP00000007602.1"/>
    </source>
</evidence>
<feature type="transmembrane region" description="Helical" evidence="2">
    <location>
        <begin position="49"/>
        <end position="71"/>
    </location>
</feature>
<keyword evidence="2" id="KW-0472">Membrane</keyword>
<evidence type="ECO:0000256" key="1">
    <source>
        <dbReference type="SAM" id="MobiDB-lite"/>
    </source>
</evidence>
<sequence length="77" mass="8558">MAESENNVELKRKADENQGGDGNEEDDGWVGPMPSEATKAKKRKGRFLVVNYLANSHSFPLTFGCFCFVFLKTQSIA</sequence>
<dbReference type="Ensembl" id="ENSSLDT00000007842.1">
    <property type="protein sequence ID" value="ENSSLDP00000007602.1"/>
    <property type="gene ID" value="ENSSLDG00000006042.1"/>
</dbReference>
<protein>
    <submittedName>
        <fullName evidence="3">Uncharacterized protein</fullName>
    </submittedName>
</protein>
<keyword evidence="2" id="KW-0812">Transmembrane</keyword>
<name>A0A3B4WX23_SERLL</name>
<dbReference type="STRING" id="1841481.ENSSLDP00000007602"/>
<evidence type="ECO:0000256" key="2">
    <source>
        <dbReference type="SAM" id="Phobius"/>
    </source>
</evidence>
<accession>A0A3B4WX23</accession>
<proteinExistence type="predicted"/>